<organism evidence="1 2">
    <name type="scientific">Rosa chinensis</name>
    <name type="common">China rose</name>
    <dbReference type="NCBI Taxonomy" id="74649"/>
    <lineage>
        <taxon>Eukaryota</taxon>
        <taxon>Viridiplantae</taxon>
        <taxon>Streptophyta</taxon>
        <taxon>Embryophyta</taxon>
        <taxon>Tracheophyta</taxon>
        <taxon>Spermatophyta</taxon>
        <taxon>Magnoliopsida</taxon>
        <taxon>eudicotyledons</taxon>
        <taxon>Gunneridae</taxon>
        <taxon>Pentapetalae</taxon>
        <taxon>rosids</taxon>
        <taxon>fabids</taxon>
        <taxon>Rosales</taxon>
        <taxon>Rosaceae</taxon>
        <taxon>Rosoideae</taxon>
        <taxon>Rosoideae incertae sedis</taxon>
        <taxon>Rosa</taxon>
    </lineage>
</organism>
<dbReference type="Proteomes" id="UP000238479">
    <property type="component" value="Chromosome 1"/>
</dbReference>
<dbReference type="EMBL" id="PDCK01000039">
    <property type="protein sequence ID" value="PRQ58925.1"/>
    <property type="molecule type" value="Genomic_DNA"/>
</dbReference>
<evidence type="ECO:0000313" key="2">
    <source>
        <dbReference type="Proteomes" id="UP000238479"/>
    </source>
</evidence>
<name>A0A2P6SJQ9_ROSCH</name>
<comment type="caution">
    <text evidence="1">The sequence shown here is derived from an EMBL/GenBank/DDBJ whole genome shotgun (WGS) entry which is preliminary data.</text>
</comment>
<proteinExistence type="predicted"/>
<reference evidence="1 2" key="1">
    <citation type="journal article" date="2018" name="Nat. Genet.">
        <title>The Rosa genome provides new insights in the design of modern roses.</title>
        <authorList>
            <person name="Bendahmane M."/>
        </authorList>
    </citation>
    <scope>NUCLEOTIDE SEQUENCE [LARGE SCALE GENOMIC DNA]</scope>
    <source>
        <strain evidence="2">cv. Old Blush</strain>
    </source>
</reference>
<sequence>MPSDEANEFNMSAGTCACLPCDASQLINSLCCRNALEPHQCVADQLLKLRCSA</sequence>
<accession>A0A2P6SJQ9</accession>
<protein>
    <submittedName>
        <fullName evidence="1">Uncharacterized protein</fullName>
    </submittedName>
</protein>
<keyword evidence="2" id="KW-1185">Reference proteome</keyword>
<dbReference type="AlphaFoldDB" id="A0A2P6SJQ9"/>
<gene>
    <name evidence="1" type="ORF">RchiOBHm_Chr1g0364571</name>
</gene>
<evidence type="ECO:0000313" key="1">
    <source>
        <dbReference type="EMBL" id="PRQ58925.1"/>
    </source>
</evidence>
<dbReference type="Gramene" id="PRQ58925">
    <property type="protein sequence ID" value="PRQ58925"/>
    <property type="gene ID" value="RchiOBHm_Chr1g0364571"/>
</dbReference>